<dbReference type="Proteomes" id="UP000504604">
    <property type="component" value="Linkage group LG1"/>
</dbReference>
<feature type="domain" description="Retrotransposon Copia-like N-terminal" evidence="1">
    <location>
        <begin position="1"/>
        <end position="41"/>
    </location>
</feature>
<evidence type="ECO:0000259" key="1">
    <source>
        <dbReference type="Pfam" id="PF14244"/>
    </source>
</evidence>
<dbReference type="KEGG" id="sind:110012136"/>
<accession>A0A8M8UTM8</accession>
<name>A0A8M8UTM8_SESIN</name>
<dbReference type="InterPro" id="IPR029472">
    <property type="entry name" value="Copia-like_N"/>
</dbReference>
<protein>
    <submittedName>
        <fullName evidence="3">Uncharacterized protein LOC110012136</fullName>
    </submittedName>
</protein>
<keyword evidence="2" id="KW-1185">Reference proteome</keyword>
<dbReference type="RefSeq" id="XP_020550278.1">
    <property type="nucleotide sequence ID" value="XM_020694619.1"/>
</dbReference>
<gene>
    <name evidence="3" type="primary">LOC110012136</name>
</gene>
<dbReference type="GeneID" id="110012136"/>
<reference evidence="3" key="2">
    <citation type="submission" date="2025-08" db="UniProtKB">
        <authorList>
            <consortium name="RefSeq"/>
        </authorList>
    </citation>
    <scope>IDENTIFICATION</scope>
</reference>
<dbReference type="PANTHER" id="PTHR37610:SF40">
    <property type="entry name" value="OS01G0909600 PROTEIN"/>
    <property type="match status" value="1"/>
</dbReference>
<dbReference type="Pfam" id="PF14244">
    <property type="entry name" value="Retrotran_gag_3"/>
    <property type="match status" value="1"/>
</dbReference>
<evidence type="ECO:0000313" key="3">
    <source>
        <dbReference type="RefSeq" id="XP_020550278.1"/>
    </source>
</evidence>
<dbReference type="AlphaFoldDB" id="A0A8M8UTM8"/>
<dbReference type="OrthoDB" id="5544992at2759"/>
<sequence>MSLVSAQFNGNNYLTWARSVKIALGAKQKLGYIDGSYVKPTEDKEAIERWQRNDYMVVSWILSSISKEIAEAFLYTNSAKDLWTNLETRFGESNGPLLYQIQREITSITQKNSTVAVYFTKLKKLWDELGSLDPLPVCTCGASKKMSEKITSQKLIQFLMGLGDTYEQVKNQILLMDPLPTTAKACSMVHRIEKQMEVNFRTSEVGREGVMAVQVAEIKGQENVKMNFKKGTTLDKKHLQCDHCKKKGHVKEGCFELVGYPEWYKNMMDQRKIGSRPTTARTMNSRVNYQANNLWTSLNGNPDSDITDLIRKEMHRSFKNKTLAK</sequence>
<proteinExistence type="predicted"/>
<organism evidence="2 3">
    <name type="scientific">Sesamum indicum</name>
    <name type="common">Oriental sesame</name>
    <name type="synonym">Sesamum orientale</name>
    <dbReference type="NCBI Taxonomy" id="4182"/>
    <lineage>
        <taxon>Eukaryota</taxon>
        <taxon>Viridiplantae</taxon>
        <taxon>Streptophyta</taxon>
        <taxon>Embryophyta</taxon>
        <taxon>Tracheophyta</taxon>
        <taxon>Spermatophyta</taxon>
        <taxon>Magnoliopsida</taxon>
        <taxon>eudicotyledons</taxon>
        <taxon>Gunneridae</taxon>
        <taxon>Pentapetalae</taxon>
        <taxon>asterids</taxon>
        <taxon>lamiids</taxon>
        <taxon>Lamiales</taxon>
        <taxon>Pedaliaceae</taxon>
        <taxon>Sesamum</taxon>
    </lineage>
</organism>
<dbReference type="PANTHER" id="PTHR37610">
    <property type="entry name" value="CCHC-TYPE DOMAIN-CONTAINING PROTEIN"/>
    <property type="match status" value="1"/>
</dbReference>
<reference evidence="2" key="1">
    <citation type="submission" date="2024-10" db="UniProtKB">
        <authorList>
            <consortium name="RefSeq"/>
        </authorList>
    </citation>
    <scope>NUCLEOTIDE SEQUENCE [LARGE SCALE GENOMIC DNA]</scope>
    <source>
        <strain evidence="2">cv. Zhongzhi No. 13</strain>
    </source>
</reference>
<evidence type="ECO:0000313" key="2">
    <source>
        <dbReference type="Proteomes" id="UP000504604"/>
    </source>
</evidence>